<dbReference type="EMBL" id="JBGBPQ010000004">
    <property type="protein sequence ID" value="KAL1525867.1"/>
    <property type="molecule type" value="Genomic_DNA"/>
</dbReference>
<dbReference type="GO" id="GO:0140956">
    <property type="term" value="F:histone H3K79 trimethyltransferase activity"/>
    <property type="evidence" value="ECO:0007669"/>
    <property type="project" value="UniProtKB-EC"/>
</dbReference>
<evidence type="ECO:0000313" key="9">
    <source>
        <dbReference type="EMBL" id="KAL1525867.1"/>
    </source>
</evidence>
<proteinExistence type="predicted"/>
<feature type="region of interest" description="Disordered" evidence="6">
    <location>
        <begin position="20"/>
        <end position="45"/>
    </location>
</feature>
<accession>A0AB34JY64</accession>
<feature type="domain" description="DOT1" evidence="8">
    <location>
        <begin position="85"/>
        <end position="141"/>
    </location>
</feature>
<organism evidence="9 10">
    <name type="scientific">Prymnesium parvum</name>
    <name type="common">Toxic golden alga</name>
    <dbReference type="NCBI Taxonomy" id="97485"/>
    <lineage>
        <taxon>Eukaryota</taxon>
        <taxon>Haptista</taxon>
        <taxon>Haptophyta</taxon>
        <taxon>Prymnesiophyceae</taxon>
        <taxon>Prymnesiales</taxon>
        <taxon>Prymnesiaceae</taxon>
        <taxon>Prymnesium</taxon>
    </lineage>
</organism>
<comment type="caution">
    <text evidence="9">The sequence shown here is derived from an EMBL/GenBank/DDBJ whole genome shotgun (WGS) entry which is preliminary data.</text>
</comment>
<dbReference type="EC" id="2.1.1.360" evidence="1"/>
<protein>
    <recommendedName>
        <fullName evidence="2">Histone-lysine N-methyltransferase, H3 lysine-79 specific</fullName>
        <ecNumber evidence="1">2.1.1.360</ecNumber>
    </recommendedName>
    <alternativeName>
        <fullName evidence="4">Histone H3-K79 methyltransferase</fullName>
    </alternativeName>
</protein>
<dbReference type="InterPro" id="IPR029063">
    <property type="entry name" value="SAM-dependent_MTases_sf"/>
</dbReference>
<comment type="catalytic activity">
    <reaction evidence="5">
        <text>L-lysyl(79)-[histone H3] + 3 S-adenosyl-L-methionine = N(6),N(6),N(6)-trimethyl-L-lysyl(79)-[histone H3] + 3 S-adenosyl-L-homocysteine + 3 H(+)</text>
        <dbReference type="Rhea" id="RHEA:60328"/>
        <dbReference type="Rhea" id="RHEA-COMP:15549"/>
        <dbReference type="Rhea" id="RHEA-COMP:15552"/>
        <dbReference type="ChEBI" id="CHEBI:15378"/>
        <dbReference type="ChEBI" id="CHEBI:29969"/>
        <dbReference type="ChEBI" id="CHEBI:57856"/>
        <dbReference type="ChEBI" id="CHEBI:59789"/>
        <dbReference type="ChEBI" id="CHEBI:61961"/>
        <dbReference type="EC" id="2.1.1.360"/>
    </reaction>
</comment>
<keyword evidence="3" id="KW-0156">Chromatin regulator</keyword>
<evidence type="ECO:0000256" key="7">
    <source>
        <dbReference type="SAM" id="SignalP"/>
    </source>
</evidence>
<evidence type="ECO:0000256" key="3">
    <source>
        <dbReference type="ARBA" id="ARBA00022853"/>
    </source>
</evidence>
<dbReference type="GO" id="GO:0051726">
    <property type="term" value="P:regulation of cell cycle"/>
    <property type="evidence" value="ECO:0007669"/>
    <property type="project" value="InterPro"/>
</dbReference>
<evidence type="ECO:0000313" key="10">
    <source>
        <dbReference type="Proteomes" id="UP001515480"/>
    </source>
</evidence>
<reference evidence="9 10" key="1">
    <citation type="journal article" date="2024" name="Science">
        <title>Giant polyketide synthase enzymes in the biosynthesis of giant marine polyether toxins.</title>
        <authorList>
            <person name="Fallon T.R."/>
            <person name="Shende V.V."/>
            <person name="Wierzbicki I.H."/>
            <person name="Pendleton A.L."/>
            <person name="Watervoot N.F."/>
            <person name="Auber R.P."/>
            <person name="Gonzalez D.J."/>
            <person name="Wisecaver J.H."/>
            <person name="Moore B.S."/>
        </authorList>
    </citation>
    <scope>NUCLEOTIDE SEQUENCE [LARGE SCALE GENOMIC DNA]</scope>
    <source>
        <strain evidence="9 10">12B1</strain>
    </source>
</reference>
<keyword evidence="7" id="KW-0732">Signal</keyword>
<evidence type="ECO:0000256" key="5">
    <source>
        <dbReference type="ARBA" id="ARBA00047770"/>
    </source>
</evidence>
<sequence length="263" mass="28055">MARLAVLALLAAPALGFQLSSTPRPASAPPHRPHTMSEWRRRSSHSQKAEAARLDAIARASAEGDVSAIEAEGVARRYGYAPQCVTYGEITPKGFTSLAARLRLCQADIFADLGSGLGRVVLQAAEQFDVAAAVGVEMAPSRHDKAVASLASRPALEPRVQLICGDCAAAELWATGGPLSNLTVAWISSTLFSSDLMELLTQRVEQASSLRVVATLRPFLRCPQGYEEEVPPEPCEMSWTAQLYGGDDIGTPVHVYVRALDGS</sequence>
<feature type="compositionally biased region" description="Basic and acidic residues" evidence="6">
    <location>
        <begin position="35"/>
        <end position="45"/>
    </location>
</feature>
<dbReference type="Pfam" id="PF08123">
    <property type="entry name" value="DOT1"/>
    <property type="match status" value="1"/>
</dbReference>
<gene>
    <name evidence="9" type="ORF">AB1Y20_020698</name>
</gene>
<dbReference type="SUPFAM" id="SSF53335">
    <property type="entry name" value="S-adenosyl-L-methionine-dependent methyltransferases"/>
    <property type="match status" value="1"/>
</dbReference>
<dbReference type="InterPro" id="IPR025789">
    <property type="entry name" value="DOT1_dom"/>
</dbReference>
<evidence type="ECO:0000256" key="4">
    <source>
        <dbReference type="ARBA" id="ARBA00029821"/>
    </source>
</evidence>
<dbReference type="Gene3D" id="3.40.50.150">
    <property type="entry name" value="Vaccinia Virus protein VP39"/>
    <property type="match status" value="1"/>
</dbReference>
<dbReference type="AlphaFoldDB" id="A0AB34JY64"/>
<evidence type="ECO:0000256" key="6">
    <source>
        <dbReference type="SAM" id="MobiDB-lite"/>
    </source>
</evidence>
<dbReference type="Proteomes" id="UP001515480">
    <property type="component" value="Unassembled WGS sequence"/>
</dbReference>
<keyword evidence="10" id="KW-1185">Reference proteome</keyword>
<dbReference type="PANTHER" id="PTHR21451">
    <property type="entry name" value="HISTONE H3 METHYLTRANSFERASE"/>
    <property type="match status" value="1"/>
</dbReference>
<dbReference type="PANTHER" id="PTHR21451:SF19">
    <property type="entry name" value="ACTIVATED IN BLOCKED UNFOLDED PROTEIN RESPONSE"/>
    <property type="match status" value="1"/>
</dbReference>
<name>A0AB34JY64_PRYPA</name>
<dbReference type="InterPro" id="IPR030445">
    <property type="entry name" value="H3-K79_meTrfase"/>
</dbReference>
<feature type="chain" id="PRO_5044248313" description="Histone-lysine N-methyltransferase, H3 lysine-79 specific" evidence="7">
    <location>
        <begin position="17"/>
        <end position="263"/>
    </location>
</feature>
<evidence type="ECO:0000256" key="2">
    <source>
        <dbReference type="ARBA" id="ARBA00020987"/>
    </source>
</evidence>
<evidence type="ECO:0000259" key="8">
    <source>
        <dbReference type="Pfam" id="PF08123"/>
    </source>
</evidence>
<feature type="signal peptide" evidence="7">
    <location>
        <begin position="1"/>
        <end position="16"/>
    </location>
</feature>
<evidence type="ECO:0000256" key="1">
    <source>
        <dbReference type="ARBA" id="ARBA00012190"/>
    </source>
</evidence>